<proteinExistence type="predicted"/>
<accession>R0LNG5</accession>
<dbReference type="AlphaFoldDB" id="R0LNG5"/>
<dbReference type="EMBL" id="KB742544">
    <property type="protein sequence ID" value="EOB07254.1"/>
    <property type="molecule type" value="Genomic_DNA"/>
</dbReference>
<evidence type="ECO:0000313" key="1">
    <source>
        <dbReference type="EMBL" id="EOB07254.1"/>
    </source>
</evidence>
<dbReference type="Proteomes" id="UP000296049">
    <property type="component" value="Unassembled WGS sequence"/>
</dbReference>
<reference evidence="2" key="1">
    <citation type="journal article" date="2013" name="Nat. Genet.">
        <title>The duck genome and transcriptome provide insight into an avian influenza virus reservoir species.</title>
        <authorList>
            <person name="Huang Y."/>
            <person name="Li Y."/>
            <person name="Burt D.W."/>
            <person name="Chen H."/>
            <person name="Zhang Y."/>
            <person name="Qian W."/>
            <person name="Kim H."/>
            <person name="Gan S."/>
            <person name="Zhao Y."/>
            <person name="Li J."/>
            <person name="Yi K."/>
            <person name="Feng H."/>
            <person name="Zhu P."/>
            <person name="Li B."/>
            <person name="Liu Q."/>
            <person name="Fairley S."/>
            <person name="Magor K.E."/>
            <person name="Du Z."/>
            <person name="Hu X."/>
            <person name="Goodman L."/>
            <person name="Tafer H."/>
            <person name="Vignal A."/>
            <person name="Lee T."/>
            <person name="Kim K.W."/>
            <person name="Sheng Z."/>
            <person name="An Y."/>
            <person name="Searle S."/>
            <person name="Herrero J."/>
            <person name="Groenen M.A."/>
            <person name="Crooijmans R.P."/>
            <person name="Faraut T."/>
            <person name="Cai Q."/>
            <person name="Webster R.G."/>
            <person name="Aldridge J.R."/>
            <person name="Warren W.C."/>
            <person name="Bartschat S."/>
            <person name="Kehr S."/>
            <person name="Marz M."/>
            <person name="Stadler P.F."/>
            <person name="Smith J."/>
            <person name="Kraus R.H."/>
            <person name="Zhao Y."/>
            <person name="Ren L."/>
            <person name="Fei J."/>
            <person name="Morisson M."/>
            <person name="Kaiser P."/>
            <person name="Griffin D.K."/>
            <person name="Rao M."/>
            <person name="Pitel F."/>
            <person name="Wang J."/>
            <person name="Li N."/>
        </authorList>
    </citation>
    <scope>NUCLEOTIDE SEQUENCE [LARGE SCALE GENOMIC DNA]</scope>
</reference>
<sequence length="321" mass="36113">MQFLKLHVETPGKKNAVTLLNPDSPIRTGAGQLGKLTESHEQQLQFPRGLKVLGPSSLFLDLSNDYYPDHHKLEVILFKSDRTAIASLSDSLKQQQVPSEPANYFLQYQLLSLSIKSGMHLKEVFILQCGGSGAQILHITYFTLKKSSNSRQLDIHITQPVLQRQPGNNSRVLLWLLKALLCSESTIHESTTGKTMASVEPTLLQWTILKKIPHLQHLRIPNSSGLSQTSVFKDNSTNLPGKSFAILQRIAKCRKNMTQNNFTINEKRHATITKILPPPLSTTTLKVEEPTWFFMGYALHEDQNSSLTHLFPSPENEVQSR</sequence>
<evidence type="ECO:0000313" key="2">
    <source>
        <dbReference type="Proteomes" id="UP000296049"/>
    </source>
</evidence>
<organism evidence="1 2">
    <name type="scientific">Anas platyrhynchos</name>
    <name type="common">Mallard</name>
    <name type="synonym">Anas boschas</name>
    <dbReference type="NCBI Taxonomy" id="8839"/>
    <lineage>
        <taxon>Eukaryota</taxon>
        <taxon>Metazoa</taxon>
        <taxon>Chordata</taxon>
        <taxon>Craniata</taxon>
        <taxon>Vertebrata</taxon>
        <taxon>Euteleostomi</taxon>
        <taxon>Archelosauria</taxon>
        <taxon>Archosauria</taxon>
        <taxon>Dinosauria</taxon>
        <taxon>Saurischia</taxon>
        <taxon>Theropoda</taxon>
        <taxon>Coelurosauria</taxon>
        <taxon>Aves</taxon>
        <taxon>Neognathae</taxon>
        <taxon>Galloanserae</taxon>
        <taxon>Anseriformes</taxon>
        <taxon>Anatidae</taxon>
        <taxon>Anatinae</taxon>
        <taxon>Anas</taxon>
    </lineage>
</organism>
<name>R0LNG5_ANAPL</name>
<gene>
    <name evidence="1" type="ORF">Anapl_14917</name>
</gene>
<keyword evidence="2" id="KW-1185">Reference proteome</keyword>
<protein>
    <submittedName>
        <fullName evidence="1">Uncharacterized protein</fullName>
    </submittedName>
</protein>